<evidence type="ECO:0000313" key="2">
    <source>
        <dbReference type="WBParaSite" id="TTAC_0000519901-mRNA-1"/>
    </source>
</evidence>
<protein>
    <submittedName>
        <fullName evidence="2">ER membrane protein complex subunit 1</fullName>
    </submittedName>
</protein>
<keyword evidence="1" id="KW-1133">Transmembrane helix</keyword>
<reference evidence="2" key="1">
    <citation type="submission" date="2017-02" db="UniProtKB">
        <authorList>
            <consortium name="WormBaseParasite"/>
        </authorList>
    </citation>
    <scope>IDENTIFICATION</scope>
</reference>
<organism evidence="2">
    <name type="scientific">Hydatigena taeniaeformis</name>
    <name type="common">Feline tapeworm</name>
    <name type="synonym">Taenia taeniaeformis</name>
    <dbReference type="NCBI Taxonomy" id="6205"/>
    <lineage>
        <taxon>Eukaryota</taxon>
        <taxon>Metazoa</taxon>
        <taxon>Spiralia</taxon>
        <taxon>Lophotrochozoa</taxon>
        <taxon>Platyhelminthes</taxon>
        <taxon>Cestoda</taxon>
        <taxon>Eucestoda</taxon>
        <taxon>Cyclophyllidea</taxon>
        <taxon>Taeniidae</taxon>
        <taxon>Hydatigera</taxon>
    </lineage>
</organism>
<accession>A0A0R3WWQ9</accession>
<keyword evidence="1" id="KW-0472">Membrane</keyword>
<sequence length="64" mass="7055">LRHHKEYQLHTGEAMEVLHYTSVNSLRVTVDPLVSLPSFVTALAPVLSSAPALTLLLILPRLQP</sequence>
<name>A0A0R3WWQ9_HYDTA</name>
<feature type="transmembrane region" description="Helical" evidence="1">
    <location>
        <begin position="39"/>
        <end position="59"/>
    </location>
</feature>
<proteinExistence type="predicted"/>
<dbReference type="AlphaFoldDB" id="A0A0R3WWQ9"/>
<keyword evidence="1" id="KW-0812">Transmembrane</keyword>
<dbReference type="WBParaSite" id="TTAC_0000519901-mRNA-1">
    <property type="protein sequence ID" value="TTAC_0000519901-mRNA-1"/>
    <property type="gene ID" value="TTAC_0000519901"/>
</dbReference>
<evidence type="ECO:0000256" key="1">
    <source>
        <dbReference type="SAM" id="Phobius"/>
    </source>
</evidence>